<keyword evidence="3" id="KW-1185">Reference proteome</keyword>
<sequence>MSALRAQRLLHTSASAPRTTSGRPEPDAPRPPRHGGAGEAPVARPTVRSAAQREGAAIRG</sequence>
<evidence type="ECO:0000256" key="1">
    <source>
        <dbReference type="SAM" id="MobiDB-lite"/>
    </source>
</evidence>
<reference evidence="3" key="1">
    <citation type="submission" date="2017-02" db="EMBL/GenBank/DDBJ databases">
        <authorList>
            <person name="Dridi B."/>
        </authorList>
    </citation>
    <scope>NUCLEOTIDE SEQUENCE [LARGE SCALE GENOMIC DNA]</scope>
    <source>
        <strain evidence="3">EB411</strain>
    </source>
</reference>
<name>A0A1R4K8L6_9MICO</name>
<protein>
    <submittedName>
        <fullName evidence="2">Uncharacterized protein</fullName>
    </submittedName>
</protein>
<dbReference type="Proteomes" id="UP000196778">
    <property type="component" value="Unassembled WGS sequence"/>
</dbReference>
<evidence type="ECO:0000313" key="2">
    <source>
        <dbReference type="EMBL" id="SJN40771.1"/>
    </source>
</evidence>
<gene>
    <name evidence="2" type="ORF">FM119_12195</name>
</gene>
<feature type="region of interest" description="Disordered" evidence="1">
    <location>
        <begin position="1"/>
        <end position="60"/>
    </location>
</feature>
<dbReference type="AlphaFoldDB" id="A0A1R4K8L6"/>
<evidence type="ECO:0000313" key="3">
    <source>
        <dbReference type="Proteomes" id="UP000196778"/>
    </source>
</evidence>
<accession>A0A1R4K8L6</accession>
<dbReference type="EMBL" id="FUKR01000071">
    <property type="protein sequence ID" value="SJN40771.1"/>
    <property type="molecule type" value="Genomic_DNA"/>
</dbReference>
<feature type="compositionally biased region" description="Polar residues" evidence="1">
    <location>
        <begin position="10"/>
        <end position="22"/>
    </location>
</feature>
<organism evidence="2 3">
    <name type="scientific">Mycetocola reblochoni REB411</name>
    <dbReference type="NCBI Taxonomy" id="1255698"/>
    <lineage>
        <taxon>Bacteria</taxon>
        <taxon>Bacillati</taxon>
        <taxon>Actinomycetota</taxon>
        <taxon>Actinomycetes</taxon>
        <taxon>Micrococcales</taxon>
        <taxon>Microbacteriaceae</taxon>
        <taxon>Mycetocola</taxon>
    </lineage>
</organism>
<proteinExistence type="predicted"/>